<feature type="region of interest" description="Disordered" evidence="1">
    <location>
        <begin position="254"/>
        <end position="279"/>
    </location>
</feature>
<feature type="compositionally biased region" description="Pro residues" evidence="1">
    <location>
        <begin position="266"/>
        <end position="277"/>
    </location>
</feature>
<reference evidence="2 3" key="1">
    <citation type="submission" date="2024-01" db="EMBL/GenBank/DDBJ databases">
        <title>Comparative genomics of Cryptococcus and Kwoniella reveals pathogenesis evolution and contrasting modes of karyotype evolution via chromosome fusion or intercentromeric recombination.</title>
        <authorList>
            <person name="Coelho M.A."/>
            <person name="David-Palma M."/>
            <person name="Shea T."/>
            <person name="Bowers K."/>
            <person name="McGinley-Smith S."/>
            <person name="Mohammad A.W."/>
            <person name="Gnirke A."/>
            <person name="Yurkov A.M."/>
            <person name="Nowrousian M."/>
            <person name="Sun S."/>
            <person name="Cuomo C.A."/>
            <person name="Heitman J."/>
        </authorList>
    </citation>
    <scope>NUCLEOTIDE SEQUENCE [LARGE SCALE GENOMIC DNA]</scope>
    <source>
        <strain evidence="2 3">CBS 6074</strain>
    </source>
</reference>
<evidence type="ECO:0000313" key="2">
    <source>
        <dbReference type="EMBL" id="WWC88793.1"/>
    </source>
</evidence>
<evidence type="ECO:0000256" key="1">
    <source>
        <dbReference type="SAM" id="MobiDB-lite"/>
    </source>
</evidence>
<name>A0AAX4JVF6_9TREE</name>
<dbReference type="Proteomes" id="UP001355207">
    <property type="component" value="Chromosome 4"/>
</dbReference>
<sequence>MSDFRPLCTPDLESGLDQFTLSQAREIGQELESLPNYTPAYIQRDKGGSTYKHRASPYFPLDVDALVQDCFKKDKTVEFRSRANSSMLLALQGQSKVYATSYWGQAAKDWFNAKDSGEGISEDNIGRFTKYAKYGNATYPDLETAMEAISAMTDLDEWGRPYLTEMGEKAYIIKSLGQVFHTTYDKASKYIDIPASIKSSLISADIQPYADDLWKRMTLHKQNLDRTGSKPPNDEVSQSKDIGKWHIRWAIEQNSSNDSNDNDRPSSPPPQTEPPLHVPGSLEVSLQSRLRRLTSKPQAALSLESRFARLAYNSKSSFSPVSGSHEYLAYGNNGFPTFEQHNARERLLELYRGSNVTKEAQQATAAVLIEADMKSSGARRKDATMIRVLLDDFTEWGYYDNTKRKEVNEKWGIDMSRKEEAKKALESNLREPNRSLKWYPQLSQMGEELYAIRAVRDAASTMSETNKNAQQITSELSQEASDHIPKGAWSACQEMWRNQIQKSTAIGVEQESDRIQTFSTVNWPNMRVSTWDDDYHRLDEPPGKKKSGLSSLFKSSKDSSWTKNPDFKRSTKTSDIATAAGVVYTGGLQ</sequence>
<keyword evidence="3" id="KW-1185">Reference proteome</keyword>
<organism evidence="2 3">
    <name type="scientific">Kwoniella dendrophila CBS 6074</name>
    <dbReference type="NCBI Taxonomy" id="1295534"/>
    <lineage>
        <taxon>Eukaryota</taxon>
        <taxon>Fungi</taxon>
        <taxon>Dikarya</taxon>
        <taxon>Basidiomycota</taxon>
        <taxon>Agaricomycotina</taxon>
        <taxon>Tremellomycetes</taxon>
        <taxon>Tremellales</taxon>
        <taxon>Cryptococcaceae</taxon>
        <taxon>Kwoniella</taxon>
    </lineage>
</organism>
<dbReference type="AlphaFoldDB" id="A0AAX4JVF6"/>
<dbReference type="RefSeq" id="XP_066075556.1">
    <property type="nucleotide sequence ID" value="XM_066219459.1"/>
</dbReference>
<gene>
    <name evidence="2" type="ORF">L201_003706</name>
</gene>
<proteinExistence type="predicted"/>
<dbReference type="GeneID" id="91094376"/>
<protein>
    <submittedName>
        <fullName evidence="2">Uncharacterized protein</fullName>
    </submittedName>
</protein>
<accession>A0AAX4JVF6</accession>
<dbReference type="EMBL" id="CP144101">
    <property type="protein sequence ID" value="WWC88793.1"/>
    <property type="molecule type" value="Genomic_DNA"/>
</dbReference>
<feature type="region of interest" description="Disordered" evidence="1">
    <location>
        <begin position="539"/>
        <end position="572"/>
    </location>
</feature>
<evidence type="ECO:0000313" key="3">
    <source>
        <dbReference type="Proteomes" id="UP001355207"/>
    </source>
</evidence>